<dbReference type="PROSITE" id="PS50883">
    <property type="entry name" value="EAL"/>
    <property type="match status" value="1"/>
</dbReference>
<reference evidence="4 5" key="1">
    <citation type="submission" date="2023-07" db="EMBL/GenBank/DDBJ databases">
        <title>Sorghum-associated microbial communities from plants grown in Nebraska, USA.</title>
        <authorList>
            <person name="Schachtman D."/>
        </authorList>
    </citation>
    <scope>NUCLEOTIDE SEQUENCE [LARGE SCALE GENOMIC DNA]</scope>
    <source>
        <strain evidence="4 5">BE314</strain>
    </source>
</reference>
<organism evidence="4 5">
    <name type="scientific">Roseateles saccharophilus</name>
    <name type="common">Pseudomonas saccharophila</name>
    <dbReference type="NCBI Taxonomy" id="304"/>
    <lineage>
        <taxon>Bacteria</taxon>
        <taxon>Pseudomonadati</taxon>
        <taxon>Pseudomonadota</taxon>
        <taxon>Betaproteobacteria</taxon>
        <taxon>Burkholderiales</taxon>
        <taxon>Sphaerotilaceae</taxon>
        <taxon>Roseateles</taxon>
    </lineage>
</organism>
<dbReference type="RefSeq" id="WP_310259446.1">
    <property type="nucleotide sequence ID" value="NZ_JAVDXU010000001.1"/>
</dbReference>
<dbReference type="PROSITE" id="PS50887">
    <property type="entry name" value="GGDEF"/>
    <property type="match status" value="1"/>
</dbReference>
<dbReference type="CDD" id="cd01949">
    <property type="entry name" value="GGDEF"/>
    <property type="match status" value="1"/>
</dbReference>
<dbReference type="Proteomes" id="UP001180453">
    <property type="component" value="Unassembled WGS sequence"/>
</dbReference>
<evidence type="ECO:0000259" key="3">
    <source>
        <dbReference type="PROSITE" id="PS50887"/>
    </source>
</evidence>
<evidence type="ECO:0000313" key="4">
    <source>
        <dbReference type="EMBL" id="MDR7267537.1"/>
    </source>
</evidence>
<comment type="caution">
    <text evidence="4">The sequence shown here is derived from an EMBL/GenBank/DDBJ whole genome shotgun (WGS) entry which is preliminary data.</text>
</comment>
<dbReference type="Gene3D" id="3.30.70.270">
    <property type="match status" value="1"/>
</dbReference>
<dbReference type="InterPro" id="IPR050706">
    <property type="entry name" value="Cyclic-di-GMP_PDE-like"/>
</dbReference>
<gene>
    <name evidence="4" type="ORF">J2X20_000166</name>
</gene>
<dbReference type="Gene3D" id="1.25.40.10">
    <property type="entry name" value="Tetratricopeptide repeat domain"/>
    <property type="match status" value="2"/>
</dbReference>
<keyword evidence="1" id="KW-0812">Transmembrane</keyword>
<dbReference type="InterPro" id="IPR043128">
    <property type="entry name" value="Rev_trsase/Diguanyl_cyclase"/>
</dbReference>
<dbReference type="SMART" id="SM00052">
    <property type="entry name" value="EAL"/>
    <property type="match status" value="1"/>
</dbReference>
<dbReference type="EMBL" id="JAVDXU010000001">
    <property type="protein sequence ID" value="MDR7267537.1"/>
    <property type="molecule type" value="Genomic_DNA"/>
</dbReference>
<dbReference type="PANTHER" id="PTHR33121">
    <property type="entry name" value="CYCLIC DI-GMP PHOSPHODIESTERASE PDEF"/>
    <property type="match status" value="1"/>
</dbReference>
<accession>A0ABU1YFB3</accession>
<dbReference type="CDD" id="cd01948">
    <property type="entry name" value="EAL"/>
    <property type="match status" value="1"/>
</dbReference>
<sequence length="928" mass="100308">MRSDGFPPFFGPVLFPAIRLWLVGGLLLLALLVRPCLAAPALAQQIEAIEASHGSEPPEVVARLRPLEAQARALGGDNLRVFLAAWGYAHGLMDQFTVVDAATAELIDLGEREGNAAAMASAYALRATMLQLSGRLSAAYGWMNEALPWVEKTQDEPLRYWVFMTAGNISLATGHLQEGLRAYAAASRSALAQSNPRRGAQAHSALAPIRLALHDIDGARADAQQAFRLAEAAGSKPLQLAAKLIESLAEEEAGRPMARDRAQQLARRLAASIEPALAASAAAVNPATRGATWFNTQAEIVQELADLHLSARNFVAALSYAERALKLARQEGGDEDAVAVATISAGLARLGLRQKAAGEQLVGQGLAALEKQGRKVRLLEQLNRHADLLEALGDVAGAVRQSRKALALEAELVRSDRVSTVLELQRRSSFEQNQRALEGLKHDNELQASQLERHRSERRLTLGLALAMLVVVLLTVALYRRARKANRTLQAHNAELAHVGLHDRVTGLPNRRALEQRAKELSSESFTGLGIAINRFSRIMGSLGHAAGDDLLCQVAGRLKSVVEAAGGRLYRMDGLSFGAIVPALGDDAALRGLLDQLLQVMQPVFEVQRQQLAVTLSIGAAEYPRDGAQTADIAKAIQLAMRQAQGQPGNSAVVFTQGLLDHQQDRLQLEARLSQALERGELELFYQAQCDLRTRKLSGFEALLRWRSPEGLIPPDRFIPLAEESGLIVPIGRWVLLQACRQAKAWHDSGLGRPIVAVNISPRQFQHPEFMATVHDALDSTGMNPRFIELEITEGAMMDDAESTIAKMAELRALGLHLAIDDFGTGYSSLAYLKRFPINRLKIDRAFVRDLGHHEGGAAIVQAMIQLSHSLGLTVVAEGVEDASQEACLRGWQCDVMQGFGYARPVPVADATAFMAGQCGRGAESAA</sequence>
<dbReference type="InterPro" id="IPR029787">
    <property type="entry name" value="Nucleotide_cyclase"/>
</dbReference>
<dbReference type="SUPFAM" id="SSF141868">
    <property type="entry name" value="EAL domain-like"/>
    <property type="match status" value="1"/>
</dbReference>
<dbReference type="Pfam" id="PF00563">
    <property type="entry name" value="EAL"/>
    <property type="match status" value="1"/>
</dbReference>
<dbReference type="InterPro" id="IPR011990">
    <property type="entry name" value="TPR-like_helical_dom_sf"/>
</dbReference>
<name>A0ABU1YFB3_ROSSA</name>
<dbReference type="InterPro" id="IPR035919">
    <property type="entry name" value="EAL_sf"/>
</dbReference>
<dbReference type="SUPFAM" id="SSF48452">
    <property type="entry name" value="TPR-like"/>
    <property type="match status" value="1"/>
</dbReference>
<dbReference type="Gene3D" id="3.20.20.450">
    <property type="entry name" value="EAL domain"/>
    <property type="match status" value="1"/>
</dbReference>
<feature type="domain" description="EAL" evidence="2">
    <location>
        <begin position="667"/>
        <end position="920"/>
    </location>
</feature>
<dbReference type="PANTHER" id="PTHR33121:SF71">
    <property type="entry name" value="OXYGEN SENSOR PROTEIN DOSP"/>
    <property type="match status" value="1"/>
</dbReference>
<dbReference type="NCBIfam" id="TIGR00254">
    <property type="entry name" value="GGDEF"/>
    <property type="match status" value="1"/>
</dbReference>
<proteinExistence type="predicted"/>
<keyword evidence="5" id="KW-1185">Reference proteome</keyword>
<evidence type="ECO:0000259" key="2">
    <source>
        <dbReference type="PROSITE" id="PS50883"/>
    </source>
</evidence>
<feature type="domain" description="GGDEF" evidence="3">
    <location>
        <begin position="524"/>
        <end position="659"/>
    </location>
</feature>
<dbReference type="Pfam" id="PF00990">
    <property type="entry name" value="GGDEF"/>
    <property type="match status" value="1"/>
</dbReference>
<feature type="transmembrane region" description="Helical" evidence="1">
    <location>
        <begin position="460"/>
        <end position="479"/>
    </location>
</feature>
<keyword evidence="1" id="KW-1133">Transmembrane helix</keyword>
<dbReference type="SUPFAM" id="SSF55073">
    <property type="entry name" value="Nucleotide cyclase"/>
    <property type="match status" value="1"/>
</dbReference>
<dbReference type="InterPro" id="IPR000160">
    <property type="entry name" value="GGDEF_dom"/>
</dbReference>
<dbReference type="InterPro" id="IPR001633">
    <property type="entry name" value="EAL_dom"/>
</dbReference>
<evidence type="ECO:0000256" key="1">
    <source>
        <dbReference type="SAM" id="Phobius"/>
    </source>
</evidence>
<dbReference type="SMART" id="SM00267">
    <property type="entry name" value="GGDEF"/>
    <property type="match status" value="1"/>
</dbReference>
<protein>
    <submittedName>
        <fullName evidence="4">Diguanylate cyclase (GGDEF)-like protein</fullName>
    </submittedName>
</protein>
<keyword evidence="1" id="KW-0472">Membrane</keyword>
<evidence type="ECO:0000313" key="5">
    <source>
        <dbReference type="Proteomes" id="UP001180453"/>
    </source>
</evidence>